<dbReference type="Proteomes" id="UP000006898">
    <property type="component" value="Chromosome"/>
</dbReference>
<evidence type="ECO:0000313" key="2">
    <source>
        <dbReference type="Proteomes" id="UP000006898"/>
    </source>
</evidence>
<organism evidence="1 2">
    <name type="scientific">Methylomirabilis oxygeniifera</name>
    <dbReference type="NCBI Taxonomy" id="671143"/>
    <lineage>
        <taxon>Bacteria</taxon>
        <taxon>Candidatus Methylomirabilota</taxon>
        <taxon>Candidatus Methylomirabilia</taxon>
        <taxon>Candidatus Methylomirabilales</taxon>
        <taxon>Candidatus Methylomirabilaceae</taxon>
        <taxon>Candidatus Methylomirabilis</taxon>
    </lineage>
</organism>
<reference evidence="1 2" key="1">
    <citation type="journal article" date="2010" name="Nature">
        <title>Nitrite-driven anaerobic methane oxidation by oxygenic bacteria.</title>
        <authorList>
            <person name="Ettwig K.F."/>
            <person name="Butler M.K."/>
            <person name="Le Paslier D."/>
            <person name="Pelletier E."/>
            <person name="Mangenot S."/>
            <person name="Kuypers M.M.M."/>
            <person name="Schreiber F."/>
            <person name="Dutilh B.E."/>
            <person name="Zedelius J."/>
            <person name="de Beer D."/>
            <person name="Gloerich J."/>
            <person name="Wessels H.J.C.T."/>
            <person name="van Allen T."/>
            <person name="Luesken F."/>
            <person name="Wu M."/>
            <person name="van de Pas-Schoonen K.T."/>
            <person name="Op den Camp H.J.M."/>
            <person name="Janssen-Megens E.M."/>
            <person name="Francoijs K-J."/>
            <person name="Stunnenberg H."/>
            <person name="Weissenbach J."/>
            <person name="Jetten M.S.M."/>
            <person name="Strous M."/>
        </authorList>
    </citation>
    <scope>NUCLEOTIDE SEQUENCE [LARGE SCALE GENOMIC DNA]</scope>
</reference>
<dbReference type="KEGG" id="mox:DAMO_1623"/>
<dbReference type="STRING" id="671143.DAMO_1623"/>
<dbReference type="HOGENOM" id="CLU_3306511_0_0_0"/>
<gene>
    <name evidence="1" type="ORF">DAMO_1623</name>
</gene>
<name>D5MG02_METO1</name>
<proteinExistence type="predicted"/>
<dbReference type="AlphaFoldDB" id="D5MG02"/>
<dbReference type="EMBL" id="FP565575">
    <property type="protein sequence ID" value="CBE68683.1"/>
    <property type="molecule type" value="Genomic_DNA"/>
</dbReference>
<accession>D5MG02</accession>
<sequence>MHCESLRYANLHSPVFRKDLKGSHFFLDTPLSPIILAFV</sequence>
<evidence type="ECO:0000313" key="1">
    <source>
        <dbReference type="EMBL" id="CBE68683.1"/>
    </source>
</evidence>
<protein>
    <submittedName>
        <fullName evidence="1">Uncharacterized protein</fullName>
    </submittedName>
</protein>